<reference evidence="3 5" key="1">
    <citation type="journal article" date="2011" name="Nature">
        <title>The Medicago genome provides insight into the evolution of rhizobial symbioses.</title>
        <authorList>
            <person name="Young N.D."/>
            <person name="Debelle F."/>
            <person name="Oldroyd G.E."/>
            <person name="Geurts R."/>
            <person name="Cannon S.B."/>
            <person name="Udvardi M.K."/>
            <person name="Benedito V.A."/>
            <person name="Mayer K.F."/>
            <person name="Gouzy J."/>
            <person name="Schoof H."/>
            <person name="Van de Peer Y."/>
            <person name="Proost S."/>
            <person name="Cook D.R."/>
            <person name="Meyers B.C."/>
            <person name="Spannagl M."/>
            <person name="Cheung F."/>
            <person name="De Mita S."/>
            <person name="Krishnakumar V."/>
            <person name="Gundlach H."/>
            <person name="Zhou S."/>
            <person name="Mudge J."/>
            <person name="Bharti A.K."/>
            <person name="Murray J.D."/>
            <person name="Naoumkina M.A."/>
            <person name="Rosen B."/>
            <person name="Silverstein K.A."/>
            <person name="Tang H."/>
            <person name="Rombauts S."/>
            <person name="Zhao P.X."/>
            <person name="Zhou P."/>
            <person name="Barbe V."/>
            <person name="Bardou P."/>
            <person name="Bechner M."/>
            <person name="Bellec A."/>
            <person name="Berger A."/>
            <person name="Berges H."/>
            <person name="Bidwell S."/>
            <person name="Bisseling T."/>
            <person name="Choisne N."/>
            <person name="Couloux A."/>
            <person name="Denny R."/>
            <person name="Deshpande S."/>
            <person name="Dai X."/>
            <person name="Doyle J.J."/>
            <person name="Dudez A.M."/>
            <person name="Farmer A.D."/>
            <person name="Fouteau S."/>
            <person name="Franken C."/>
            <person name="Gibelin C."/>
            <person name="Gish J."/>
            <person name="Goldstein S."/>
            <person name="Gonzalez A.J."/>
            <person name="Green P.J."/>
            <person name="Hallab A."/>
            <person name="Hartog M."/>
            <person name="Hua A."/>
            <person name="Humphray S.J."/>
            <person name="Jeong D.H."/>
            <person name="Jing Y."/>
            <person name="Jocker A."/>
            <person name="Kenton S.M."/>
            <person name="Kim D.J."/>
            <person name="Klee K."/>
            <person name="Lai H."/>
            <person name="Lang C."/>
            <person name="Lin S."/>
            <person name="Macmil S.L."/>
            <person name="Magdelenat G."/>
            <person name="Matthews L."/>
            <person name="McCorrison J."/>
            <person name="Monaghan E.L."/>
            <person name="Mun J.H."/>
            <person name="Najar F.Z."/>
            <person name="Nicholson C."/>
            <person name="Noirot C."/>
            <person name="O'Bleness M."/>
            <person name="Paule C.R."/>
            <person name="Poulain J."/>
            <person name="Prion F."/>
            <person name="Qin B."/>
            <person name="Qu C."/>
            <person name="Retzel E.F."/>
            <person name="Riddle C."/>
            <person name="Sallet E."/>
            <person name="Samain S."/>
            <person name="Samson N."/>
            <person name="Sanders I."/>
            <person name="Saurat O."/>
            <person name="Scarpelli C."/>
            <person name="Schiex T."/>
            <person name="Segurens B."/>
            <person name="Severin A.J."/>
            <person name="Sherrier D.J."/>
            <person name="Shi R."/>
            <person name="Sims S."/>
            <person name="Singer S.R."/>
            <person name="Sinharoy S."/>
            <person name="Sterck L."/>
            <person name="Viollet A."/>
            <person name="Wang B.B."/>
            <person name="Wang K."/>
            <person name="Wang M."/>
            <person name="Wang X."/>
            <person name="Warfsmann J."/>
            <person name="Weissenbach J."/>
            <person name="White D.D."/>
            <person name="White J.D."/>
            <person name="Wiley G.B."/>
            <person name="Wincker P."/>
            <person name="Xing Y."/>
            <person name="Yang L."/>
            <person name="Yao Z."/>
            <person name="Ying F."/>
            <person name="Zhai J."/>
            <person name="Zhou L."/>
            <person name="Zuber A."/>
            <person name="Denarie J."/>
            <person name="Dixon R.A."/>
            <person name="May G.D."/>
            <person name="Schwartz D.C."/>
            <person name="Rogers J."/>
            <person name="Quetier F."/>
            <person name="Town C.D."/>
            <person name="Roe B.A."/>
        </authorList>
    </citation>
    <scope>NUCLEOTIDE SEQUENCE [LARGE SCALE GENOMIC DNA]</scope>
    <source>
        <strain evidence="3">A17</strain>
        <strain evidence="4 5">cv. Jemalong A17</strain>
    </source>
</reference>
<feature type="chain" id="PRO_5014574209" evidence="1">
    <location>
        <begin position="33"/>
        <end position="62"/>
    </location>
</feature>
<dbReference type="HOGENOM" id="CLU_181053_1_2_1"/>
<dbReference type="GO" id="GO:0046872">
    <property type="term" value="F:metal ion binding"/>
    <property type="evidence" value="ECO:0007669"/>
    <property type="project" value="InterPro"/>
</dbReference>
<feature type="signal peptide" evidence="1">
    <location>
        <begin position="1"/>
        <end position="32"/>
    </location>
</feature>
<proteinExistence type="predicted"/>
<protein>
    <submittedName>
        <fullName evidence="3">Late nodulin</fullName>
    </submittedName>
</protein>
<evidence type="ECO:0000259" key="2">
    <source>
        <dbReference type="Pfam" id="PF07127"/>
    </source>
</evidence>
<evidence type="ECO:0000256" key="1">
    <source>
        <dbReference type="SAM" id="SignalP"/>
    </source>
</evidence>
<accession>G7LCP0</accession>
<dbReference type="Proteomes" id="UP000002051">
    <property type="component" value="Chromosome 8"/>
</dbReference>
<evidence type="ECO:0000313" key="4">
    <source>
        <dbReference type="EnsemblPlants" id="AET02107"/>
    </source>
</evidence>
<organism evidence="3 5">
    <name type="scientific">Medicago truncatula</name>
    <name type="common">Barrel medic</name>
    <name type="synonym">Medicago tribuloides</name>
    <dbReference type="NCBI Taxonomy" id="3880"/>
    <lineage>
        <taxon>Eukaryota</taxon>
        <taxon>Viridiplantae</taxon>
        <taxon>Streptophyta</taxon>
        <taxon>Embryophyta</taxon>
        <taxon>Tracheophyta</taxon>
        <taxon>Spermatophyta</taxon>
        <taxon>Magnoliopsida</taxon>
        <taxon>eudicotyledons</taxon>
        <taxon>Gunneridae</taxon>
        <taxon>Pentapetalae</taxon>
        <taxon>rosids</taxon>
        <taxon>fabids</taxon>
        <taxon>Fabales</taxon>
        <taxon>Fabaceae</taxon>
        <taxon>Papilionoideae</taxon>
        <taxon>50 kb inversion clade</taxon>
        <taxon>NPAAA clade</taxon>
        <taxon>Hologalegina</taxon>
        <taxon>IRL clade</taxon>
        <taxon>Trifolieae</taxon>
        <taxon>Medicago</taxon>
    </lineage>
</organism>
<dbReference type="EnsemblPlants" id="AET02107">
    <property type="protein sequence ID" value="AET02107"/>
    <property type="gene ID" value="MTR_8g032350"/>
</dbReference>
<keyword evidence="5" id="KW-1185">Reference proteome</keyword>
<reference evidence="3 5" key="2">
    <citation type="journal article" date="2014" name="BMC Genomics">
        <title>An improved genome release (version Mt4.0) for the model legume Medicago truncatula.</title>
        <authorList>
            <person name="Tang H."/>
            <person name="Krishnakumar V."/>
            <person name="Bidwell S."/>
            <person name="Rosen B."/>
            <person name="Chan A."/>
            <person name="Zhou S."/>
            <person name="Gentzbittel L."/>
            <person name="Childs K.L."/>
            <person name="Yandell M."/>
            <person name="Gundlach H."/>
            <person name="Mayer K.F."/>
            <person name="Schwartz D.C."/>
            <person name="Town C.D."/>
        </authorList>
    </citation>
    <scope>GENOME REANNOTATION</scope>
    <source>
        <strain evidence="4 5">cv. Jemalong A17</strain>
    </source>
</reference>
<evidence type="ECO:0000313" key="3">
    <source>
        <dbReference type="EMBL" id="AET02107.1"/>
    </source>
</evidence>
<feature type="domain" description="Late nodulin" evidence="2">
    <location>
        <begin position="7"/>
        <end position="58"/>
    </location>
</feature>
<keyword evidence="1" id="KW-0732">Signal</keyword>
<dbReference type="Pfam" id="PF07127">
    <property type="entry name" value="Nodulin_late"/>
    <property type="match status" value="1"/>
</dbReference>
<reference evidence="4" key="3">
    <citation type="submission" date="2015-04" db="UniProtKB">
        <authorList>
            <consortium name="EnsemblPlants"/>
        </authorList>
    </citation>
    <scope>IDENTIFICATION</scope>
    <source>
        <strain evidence="4">cv. Jemalong A17</strain>
    </source>
</reference>
<dbReference type="PaxDb" id="3880-AET02107"/>
<evidence type="ECO:0000313" key="5">
    <source>
        <dbReference type="Proteomes" id="UP000002051"/>
    </source>
</evidence>
<dbReference type="InterPro" id="IPR009810">
    <property type="entry name" value="Nodulin_late_dom"/>
</dbReference>
<sequence>MQREKNMTKTFKFVIATILFLTLFFIVKNVDAQVKCKTVKDCPIRRNRKYYCLFGICKYDVM</sequence>
<gene>
    <name evidence="3" type="ordered locus">MTR_8g032350</name>
</gene>
<name>G7LCP0_MEDTR</name>
<dbReference type="AlphaFoldDB" id="G7LCP0"/>
<dbReference type="EMBL" id="CM001224">
    <property type="protein sequence ID" value="AET02107.1"/>
    <property type="molecule type" value="Genomic_DNA"/>
</dbReference>